<feature type="domain" description="THAP-type" evidence="9">
    <location>
        <begin position="362"/>
        <end position="444"/>
    </location>
</feature>
<dbReference type="InterPro" id="IPR052797">
    <property type="entry name" value="RegFact_GeneExpr_CellDeath"/>
</dbReference>
<dbReference type="SUPFAM" id="SSF57716">
    <property type="entry name" value="Glucocorticoid receptor-like (DNA-binding domain)"/>
    <property type="match status" value="1"/>
</dbReference>
<keyword evidence="1" id="KW-0479">Metal-binding</keyword>
<feature type="domain" description="C2H2-type" evidence="8">
    <location>
        <begin position="150"/>
        <end position="174"/>
    </location>
</feature>
<sequence length="509" mass="57699">MDQLISFERDPEYLVVDTSLPSTLASLTPLVVCDTHDTKDADVERRQSSEAEIPRRTSERAVVDRREPEQPPEIAERRAEGQQLPYQAAEMHPGQLAIAAGVLNISEIVTKGSGSSPAESTANNAMTIMHNYSSRTGPTASSSTSGHGGFRCFQCKLLFTSEPKVVAHYRSVHSRIVCHHCRLLRFDTYGAYNRHVKESHIECPLCRALIKHKTALQKHLSRYHPERSDRLNIACRESECSHQAAKVSELAIHLKVDHNLPIVAKTETVSSWEAVQQWIVNEELSHNVKFVVRNSYRSGESIVRRYWCYWNALFQRERELHHGGQLRPPPCTAFCTVDINNTRPTFVIKACLSHYGHSVEEATVRCSLSTCDQVGLVNRRTGRSVRFFKPPEEDRVAQQWLALLNTREKRDVLICSRHFRTQDFYVDPMSKMTILNISAVPSVFDEASLANDPCDACRCQHADQCLVVREKTVLAERVSALELEVAMLRQKIREQFRASSEISHMDGAK</sequence>
<evidence type="ECO:0000259" key="8">
    <source>
        <dbReference type="PROSITE" id="PS50157"/>
    </source>
</evidence>
<organism evidence="10 11">
    <name type="scientific">Tropilaelaps mercedesae</name>
    <dbReference type="NCBI Taxonomy" id="418985"/>
    <lineage>
        <taxon>Eukaryota</taxon>
        <taxon>Metazoa</taxon>
        <taxon>Ecdysozoa</taxon>
        <taxon>Arthropoda</taxon>
        <taxon>Chelicerata</taxon>
        <taxon>Arachnida</taxon>
        <taxon>Acari</taxon>
        <taxon>Parasitiformes</taxon>
        <taxon>Mesostigmata</taxon>
        <taxon>Gamasina</taxon>
        <taxon>Dermanyssoidea</taxon>
        <taxon>Laelapidae</taxon>
        <taxon>Tropilaelaps</taxon>
    </lineage>
</organism>
<dbReference type="InterPro" id="IPR013087">
    <property type="entry name" value="Znf_C2H2_type"/>
</dbReference>
<keyword evidence="3" id="KW-0862">Zinc</keyword>
<dbReference type="PROSITE" id="PS50157">
    <property type="entry name" value="ZINC_FINGER_C2H2_2"/>
    <property type="match status" value="1"/>
</dbReference>
<feature type="region of interest" description="Disordered" evidence="7">
    <location>
        <begin position="40"/>
        <end position="79"/>
    </location>
</feature>
<evidence type="ECO:0000256" key="5">
    <source>
        <dbReference type="PROSITE-ProRule" id="PRU00042"/>
    </source>
</evidence>
<dbReference type="AlphaFoldDB" id="A0A1V9X1K0"/>
<keyword evidence="4 6" id="KW-0238">DNA-binding</keyword>
<dbReference type="GO" id="GO:0003677">
    <property type="term" value="F:DNA binding"/>
    <property type="evidence" value="ECO:0007669"/>
    <property type="project" value="UniProtKB-UniRule"/>
</dbReference>
<dbReference type="InterPro" id="IPR038441">
    <property type="entry name" value="THAP_Znf_sf"/>
</dbReference>
<accession>A0A1V9X1K0</accession>
<reference evidence="10 11" key="1">
    <citation type="journal article" date="2017" name="Gigascience">
        <title>Draft genome of the honey bee ectoparasitic mite, Tropilaelaps mercedesae, is shaped by the parasitic life history.</title>
        <authorList>
            <person name="Dong X."/>
            <person name="Armstrong S.D."/>
            <person name="Xia D."/>
            <person name="Makepeace B.L."/>
            <person name="Darby A.C."/>
            <person name="Kadowaki T."/>
        </authorList>
    </citation>
    <scope>NUCLEOTIDE SEQUENCE [LARGE SCALE GENOMIC DNA]</scope>
    <source>
        <strain evidence="10">Wuxi-XJTLU</strain>
    </source>
</reference>
<evidence type="ECO:0000256" key="2">
    <source>
        <dbReference type="ARBA" id="ARBA00022771"/>
    </source>
</evidence>
<dbReference type="InParanoid" id="A0A1V9X1K0"/>
<evidence type="ECO:0000256" key="6">
    <source>
        <dbReference type="PROSITE-ProRule" id="PRU00309"/>
    </source>
</evidence>
<dbReference type="PANTHER" id="PTHR33936">
    <property type="entry name" value="PROTEIN CBG17840"/>
    <property type="match status" value="1"/>
</dbReference>
<protein>
    <recommendedName>
        <fullName evidence="12">THAP-type domain-containing protein</fullName>
    </recommendedName>
</protein>
<dbReference type="InterPro" id="IPR006612">
    <property type="entry name" value="THAP_Znf"/>
</dbReference>
<proteinExistence type="predicted"/>
<dbReference type="GO" id="GO:0008270">
    <property type="term" value="F:zinc ion binding"/>
    <property type="evidence" value="ECO:0007669"/>
    <property type="project" value="UniProtKB-KW"/>
</dbReference>
<evidence type="ECO:0000313" key="11">
    <source>
        <dbReference type="Proteomes" id="UP000192247"/>
    </source>
</evidence>
<dbReference type="Gene3D" id="6.20.210.20">
    <property type="entry name" value="THAP domain"/>
    <property type="match status" value="1"/>
</dbReference>
<gene>
    <name evidence="10" type="ORF">BIW11_13506</name>
</gene>
<evidence type="ECO:0000256" key="3">
    <source>
        <dbReference type="ARBA" id="ARBA00022833"/>
    </source>
</evidence>
<dbReference type="SMART" id="SM00980">
    <property type="entry name" value="THAP"/>
    <property type="match status" value="1"/>
</dbReference>
<evidence type="ECO:0008006" key="12">
    <source>
        <dbReference type="Google" id="ProtNLM"/>
    </source>
</evidence>
<dbReference type="PROSITE" id="PS50950">
    <property type="entry name" value="ZF_THAP"/>
    <property type="match status" value="1"/>
</dbReference>
<dbReference type="SMART" id="SM00355">
    <property type="entry name" value="ZnF_C2H2"/>
    <property type="match status" value="4"/>
</dbReference>
<evidence type="ECO:0000256" key="4">
    <source>
        <dbReference type="ARBA" id="ARBA00023125"/>
    </source>
</evidence>
<dbReference type="EMBL" id="MNPL01028734">
    <property type="protein sequence ID" value="OQR67470.1"/>
    <property type="molecule type" value="Genomic_DNA"/>
</dbReference>
<dbReference type="PROSITE" id="PS00028">
    <property type="entry name" value="ZINC_FINGER_C2H2_1"/>
    <property type="match status" value="2"/>
</dbReference>
<dbReference type="Pfam" id="PF05485">
    <property type="entry name" value="THAP"/>
    <property type="match status" value="1"/>
</dbReference>
<comment type="caution">
    <text evidence="10">The sequence shown here is derived from an EMBL/GenBank/DDBJ whole genome shotgun (WGS) entry which is preliminary data.</text>
</comment>
<keyword evidence="11" id="KW-1185">Reference proteome</keyword>
<evidence type="ECO:0000259" key="9">
    <source>
        <dbReference type="PROSITE" id="PS50950"/>
    </source>
</evidence>
<keyword evidence="2 5" id="KW-0863">Zinc-finger</keyword>
<evidence type="ECO:0000256" key="7">
    <source>
        <dbReference type="SAM" id="MobiDB-lite"/>
    </source>
</evidence>
<dbReference type="Proteomes" id="UP000192247">
    <property type="component" value="Unassembled WGS sequence"/>
</dbReference>
<evidence type="ECO:0000313" key="10">
    <source>
        <dbReference type="EMBL" id="OQR67470.1"/>
    </source>
</evidence>
<dbReference type="OrthoDB" id="7312725at2759"/>
<dbReference type="PANTHER" id="PTHR33936:SF25">
    <property type="entry name" value="C2H2-TYPE DOMAIN-CONTAINING PROTEIN"/>
    <property type="match status" value="1"/>
</dbReference>
<name>A0A1V9X1K0_9ACAR</name>
<evidence type="ECO:0000256" key="1">
    <source>
        <dbReference type="ARBA" id="ARBA00022723"/>
    </source>
</evidence>